<dbReference type="PROSITE" id="PS51900">
    <property type="entry name" value="CB"/>
    <property type="match status" value="1"/>
</dbReference>
<dbReference type="InterPro" id="IPR002104">
    <property type="entry name" value="Integrase_catalytic"/>
</dbReference>
<dbReference type="GO" id="GO:0051301">
    <property type="term" value="P:cell division"/>
    <property type="evidence" value="ECO:0007669"/>
    <property type="project" value="UniProtKB-KW"/>
</dbReference>
<dbReference type="EMBL" id="DMUP01000179">
    <property type="protein sequence ID" value="HAR56654.1"/>
    <property type="molecule type" value="Genomic_DNA"/>
</dbReference>
<dbReference type="GO" id="GO:0009037">
    <property type="term" value="F:tyrosine-based site-specific recombinase activity"/>
    <property type="evidence" value="ECO:0007669"/>
    <property type="project" value="UniProtKB-UniRule"/>
</dbReference>
<dbReference type="Proteomes" id="UP000262878">
    <property type="component" value="Unassembled WGS sequence"/>
</dbReference>
<comment type="subcellular location">
    <subcellularLocation>
        <location evidence="1 9">Cytoplasm</location>
    </subcellularLocation>
</comment>
<dbReference type="STRING" id="314276.OS145_09378"/>
<comment type="subunit">
    <text evidence="9">Forms a cyclic heterotetrameric complex composed of two molecules of XerC and two molecules of XerD.</text>
</comment>
<evidence type="ECO:0000256" key="8">
    <source>
        <dbReference type="ARBA" id="ARBA00023306"/>
    </source>
</evidence>
<evidence type="ECO:0000256" key="1">
    <source>
        <dbReference type="ARBA" id="ARBA00004496"/>
    </source>
</evidence>
<evidence type="ECO:0000256" key="9">
    <source>
        <dbReference type="HAMAP-Rule" id="MF_01808"/>
    </source>
</evidence>
<dbReference type="PANTHER" id="PTHR30349">
    <property type="entry name" value="PHAGE INTEGRASE-RELATED"/>
    <property type="match status" value="1"/>
</dbReference>
<evidence type="ECO:0000313" key="13">
    <source>
        <dbReference type="Proteomes" id="UP000262878"/>
    </source>
</evidence>
<dbReference type="PANTHER" id="PTHR30349:SF81">
    <property type="entry name" value="TYROSINE RECOMBINASE XERC"/>
    <property type="match status" value="1"/>
</dbReference>
<evidence type="ECO:0000256" key="4">
    <source>
        <dbReference type="ARBA" id="ARBA00022829"/>
    </source>
</evidence>
<evidence type="ECO:0000259" key="10">
    <source>
        <dbReference type="PROSITE" id="PS51898"/>
    </source>
</evidence>
<reference evidence="12 13" key="1">
    <citation type="journal article" date="2018" name="Nat. Biotechnol.">
        <title>A standardized bacterial taxonomy based on genome phylogeny substantially revises the tree of life.</title>
        <authorList>
            <person name="Parks D.H."/>
            <person name="Chuvochina M."/>
            <person name="Waite D.W."/>
            <person name="Rinke C."/>
            <person name="Skarshewski A."/>
            <person name="Chaumeil P.A."/>
            <person name="Hugenholtz P."/>
        </authorList>
    </citation>
    <scope>NUCLEOTIDE SEQUENCE [LARGE SCALE GENOMIC DNA]</scope>
    <source>
        <strain evidence="12">UBA9360</strain>
    </source>
</reference>
<dbReference type="PROSITE" id="PS51898">
    <property type="entry name" value="TYR_RECOMBINASE"/>
    <property type="match status" value="1"/>
</dbReference>
<dbReference type="Gene3D" id="1.10.150.130">
    <property type="match status" value="1"/>
</dbReference>
<evidence type="ECO:0000259" key="11">
    <source>
        <dbReference type="PROSITE" id="PS51900"/>
    </source>
</evidence>
<organism evidence="12 13">
    <name type="scientific">Idiomarina baltica</name>
    <dbReference type="NCBI Taxonomy" id="190892"/>
    <lineage>
        <taxon>Bacteria</taxon>
        <taxon>Pseudomonadati</taxon>
        <taxon>Pseudomonadota</taxon>
        <taxon>Gammaproteobacteria</taxon>
        <taxon>Alteromonadales</taxon>
        <taxon>Idiomarinaceae</taxon>
        <taxon>Idiomarina</taxon>
    </lineage>
</organism>
<name>A0A348WQ42_9GAMM</name>
<dbReference type="InterPro" id="IPR050090">
    <property type="entry name" value="Tyrosine_recombinase_XerCD"/>
</dbReference>
<proteinExistence type="inferred from homology"/>
<dbReference type="AlphaFoldDB" id="A0A348WQ42"/>
<feature type="active site" evidence="9">
    <location>
        <position position="244"/>
    </location>
</feature>
<dbReference type="GO" id="GO:0007059">
    <property type="term" value="P:chromosome segregation"/>
    <property type="evidence" value="ECO:0007669"/>
    <property type="project" value="UniProtKB-UniRule"/>
</dbReference>
<dbReference type="InterPro" id="IPR044068">
    <property type="entry name" value="CB"/>
</dbReference>
<dbReference type="InterPro" id="IPR013762">
    <property type="entry name" value="Integrase-like_cat_sf"/>
</dbReference>
<dbReference type="SUPFAM" id="SSF47823">
    <property type="entry name" value="lambda integrase-like, N-terminal domain"/>
    <property type="match status" value="1"/>
</dbReference>
<evidence type="ECO:0000313" key="12">
    <source>
        <dbReference type="EMBL" id="HAR56654.1"/>
    </source>
</evidence>
<protein>
    <recommendedName>
        <fullName evidence="9">Tyrosine recombinase XerC</fullName>
    </recommendedName>
</protein>
<feature type="active site" evidence="9">
    <location>
        <position position="171"/>
    </location>
</feature>
<dbReference type="InterPro" id="IPR004107">
    <property type="entry name" value="Integrase_SAM-like_N"/>
</dbReference>
<keyword evidence="5 9" id="KW-0229">DNA integration</keyword>
<comment type="function">
    <text evidence="9">Site-specific tyrosine recombinase, which acts by catalyzing the cutting and rejoining of the recombining DNA molecules. The XerC-XerD complex is essential to convert dimers of the bacterial chromosome into monomers to permit their segregation at cell division. It also contributes to the segregational stability of plasmids.</text>
</comment>
<dbReference type="InterPro" id="IPR023009">
    <property type="entry name" value="Tyrosine_recombinase_XerC/XerD"/>
</dbReference>
<feature type="active site" evidence="9">
    <location>
        <position position="241"/>
    </location>
</feature>
<keyword evidence="7 9" id="KW-0233">DNA recombination</keyword>
<feature type="active site" evidence="9">
    <location>
        <position position="267"/>
    </location>
</feature>
<dbReference type="Pfam" id="PF00589">
    <property type="entry name" value="Phage_integrase"/>
    <property type="match status" value="1"/>
</dbReference>
<feature type="active site" description="O-(3'-phospho-DNA)-tyrosine intermediate" evidence="9">
    <location>
        <position position="276"/>
    </location>
</feature>
<feature type="domain" description="Core-binding (CB)" evidence="11">
    <location>
        <begin position="1"/>
        <end position="87"/>
    </location>
</feature>
<evidence type="ECO:0000256" key="3">
    <source>
        <dbReference type="ARBA" id="ARBA00022618"/>
    </source>
</evidence>
<dbReference type="InterPro" id="IPR011010">
    <property type="entry name" value="DNA_brk_join_enz"/>
</dbReference>
<keyword evidence="3 9" id="KW-0132">Cell division</keyword>
<comment type="caution">
    <text evidence="12">The sequence shown here is derived from an EMBL/GenBank/DDBJ whole genome shotgun (WGS) entry which is preliminary data.</text>
</comment>
<evidence type="ECO:0000256" key="7">
    <source>
        <dbReference type="ARBA" id="ARBA00023172"/>
    </source>
</evidence>
<keyword evidence="4 9" id="KW-0159">Chromosome partition</keyword>
<dbReference type="CDD" id="cd00798">
    <property type="entry name" value="INT_XerDC_C"/>
    <property type="match status" value="1"/>
</dbReference>
<keyword evidence="8 9" id="KW-0131">Cell cycle</keyword>
<feature type="active site" evidence="9">
    <location>
        <position position="147"/>
    </location>
</feature>
<feature type="domain" description="Tyr recombinase" evidence="10">
    <location>
        <begin position="108"/>
        <end position="289"/>
    </location>
</feature>
<dbReference type="SUPFAM" id="SSF56349">
    <property type="entry name" value="DNA breaking-rejoining enzymes"/>
    <property type="match status" value="1"/>
</dbReference>
<keyword evidence="6 9" id="KW-0238">DNA-binding</keyword>
<evidence type="ECO:0000256" key="5">
    <source>
        <dbReference type="ARBA" id="ARBA00022908"/>
    </source>
</evidence>
<dbReference type="GO" id="GO:0005737">
    <property type="term" value="C:cytoplasm"/>
    <property type="evidence" value="ECO:0007669"/>
    <property type="project" value="UniProtKB-SubCell"/>
</dbReference>
<comment type="similarity">
    <text evidence="9">Belongs to the 'phage' integrase family. XerC subfamily.</text>
</comment>
<dbReference type="Gene3D" id="1.10.443.10">
    <property type="entry name" value="Intergrase catalytic core"/>
    <property type="match status" value="1"/>
</dbReference>
<dbReference type="HAMAP" id="MF_01808">
    <property type="entry name" value="Recomb_XerC_XerD"/>
    <property type="match status" value="1"/>
</dbReference>
<dbReference type="GO" id="GO:0006313">
    <property type="term" value="P:DNA transposition"/>
    <property type="evidence" value="ECO:0007669"/>
    <property type="project" value="UniProtKB-UniRule"/>
</dbReference>
<dbReference type="RefSeq" id="WP_006954674.1">
    <property type="nucleotide sequence ID" value="NZ_DAIRLQ010000020.1"/>
</dbReference>
<gene>
    <name evidence="9" type="primary">xerC</name>
    <name evidence="12" type="ORF">DCR58_07710</name>
</gene>
<dbReference type="Pfam" id="PF02899">
    <property type="entry name" value="Phage_int_SAM_1"/>
    <property type="match status" value="1"/>
</dbReference>
<evidence type="ECO:0000256" key="2">
    <source>
        <dbReference type="ARBA" id="ARBA00022490"/>
    </source>
</evidence>
<dbReference type="InterPro" id="IPR010998">
    <property type="entry name" value="Integrase_recombinase_N"/>
</dbReference>
<evidence type="ECO:0000256" key="6">
    <source>
        <dbReference type="ARBA" id="ARBA00023125"/>
    </source>
</evidence>
<dbReference type="GO" id="GO:0003677">
    <property type="term" value="F:DNA binding"/>
    <property type="evidence" value="ECO:0007669"/>
    <property type="project" value="UniProtKB-UniRule"/>
</dbReference>
<accession>A0A348WQ42</accession>
<sequence length="302" mass="34706">MKLHEIQHRWLQQLEGERGLAQLTIKNYQRLTGIDIEQLDRQGVEHAHQLTRSIFERLLVGWRRDGLGERSIALKLSAWRTFVQYMLDYQHLNDDPLSGLKAPKIPKRLPKNLDVDSISHLLELPLDDELAIRDSAMMELLYSSGLRLAELVSLDMDSIDLRYGQLRVVGKGSKTRIVPVGKIAIKAIQRWLKVRANWLAMRPEVALFISQRNQRISQRTVQQRLNFWGKQQGVVGNLHPHKLRHSFASHMLESSGDLRAVQELLGHANLSTTQVYTHLDFKRLAEVYDSAHPRATKGKKSS</sequence>
<keyword evidence="2 9" id="KW-0963">Cytoplasm</keyword>